<protein>
    <submittedName>
        <fullName evidence="1">Uncharacterized protein</fullName>
    </submittedName>
</protein>
<reference evidence="1 2" key="1">
    <citation type="journal article" date="2019" name="Int. J. Syst. Evol. Microbiol.">
        <title>Capsulimonas corticalis gen. nov., sp. nov., an aerobic capsulated bacterium, of a novel bacterial order, Capsulimonadales ord. nov., of the class Armatimonadia of the phylum Armatimonadetes.</title>
        <authorList>
            <person name="Li J."/>
            <person name="Kudo C."/>
            <person name="Tonouchi A."/>
        </authorList>
    </citation>
    <scope>NUCLEOTIDE SEQUENCE [LARGE SCALE GENOMIC DNA]</scope>
    <source>
        <strain evidence="1 2">AX-7</strain>
    </source>
</reference>
<evidence type="ECO:0000313" key="1">
    <source>
        <dbReference type="EMBL" id="BDI32016.1"/>
    </source>
</evidence>
<name>A0A402D6B6_9BACT</name>
<dbReference type="RefSeq" id="WP_119325024.1">
    <property type="nucleotide sequence ID" value="NZ_AP025739.1"/>
</dbReference>
<proteinExistence type="predicted"/>
<dbReference type="AlphaFoldDB" id="A0A402D6B6"/>
<gene>
    <name evidence="1" type="ORF">CCAX7_40670</name>
</gene>
<dbReference type="GO" id="GO:0004553">
    <property type="term" value="F:hydrolase activity, hydrolyzing O-glycosyl compounds"/>
    <property type="evidence" value="ECO:0007669"/>
    <property type="project" value="InterPro"/>
</dbReference>
<accession>A0A402D6B6</accession>
<dbReference type="Proteomes" id="UP000287394">
    <property type="component" value="Chromosome"/>
</dbReference>
<dbReference type="EMBL" id="AP025739">
    <property type="protein sequence ID" value="BDI32016.1"/>
    <property type="molecule type" value="Genomic_DNA"/>
</dbReference>
<dbReference type="InterPro" id="IPR013319">
    <property type="entry name" value="GH11/12"/>
</dbReference>
<dbReference type="KEGG" id="ccot:CCAX7_40670"/>
<evidence type="ECO:0000313" key="2">
    <source>
        <dbReference type="Proteomes" id="UP000287394"/>
    </source>
</evidence>
<sequence length="238" mass="26226">MKLTVKKIAPVCLGVMAAAGMMLTSTTKANAWSWVDSSRWDTWSNGGYWVQQDIWGTSTVGQTIYANSYSNWQVTANYSGGGIKSYPAVGRTINKSLSSLGSLVSWYSASNPGGSSYDNAYDIWLNGSGYEVMIWQSWNGTQPIASSYNAQGVANATVWNVNIGGTTYNFYQRGTVFSFLRTSQSSSSWTDIRAVLQYLNNNHWFNNPTVTNVQFGWEIISTGGSKTYALNGYYCNFS</sequence>
<keyword evidence="2" id="KW-1185">Reference proteome</keyword>
<dbReference type="Gene3D" id="2.60.120.180">
    <property type="match status" value="1"/>
</dbReference>
<dbReference type="OrthoDB" id="8885070at2"/>
<dbReference type="SUPFAM" id="SSF49899">
    <property type="entry name" value="Concanavalin A-like lectins/glucanases"/>
    <property type="match status" value="1"/>
</dbReference>
<dbReference type="InterPro" id="IPR013320">
    <property type="entry name" value="ConA-like_dom_sf"/>
</dbReference>
<organism evidence="1 2">
    <name type="scientific">Capsulimonas corticalis</name>
    <dbReference type="NCBI Taxonomy" id="2219043"/>
    <lineage>
        <taxon>Bacteria</taxon>
        <taxon>Bacillati</taxon>
        <taxon>Armatimonadota</taxon>
        <taxon>Armatimonadia</taxon>
        <taxon>Capsulimonadales</taxon>
        <taxon>Capsulimonadaceae</taxon>
        <taxon>Capsulimonas</taxon>
    </lineage>
</organism>